<feature type="region of interest" description="Disordered" evidence="1">
    <location>
        <begin position="276"/>
        <end position="335"/>
    </location>
</feature>
<feature type="signal peptide" evidence="2">
    <location>
        <begin position="1"/>
        <end position="21"/>
    </location>
</feature>
<sequence length="702" mass="78292">MYIRITLYTFLALTLDSSTTTSHLMAGNQRQAITIQHFLEKAQHLVMNAERLQEICTSAPILKQYKEDFANLCINIATWNEHVQGQTNLHQVVDPDQAMICHEDDDETSQDEDDISNILGGLNIGSPVDSANPEPHSYSIAMSERSYVEWKETAPKILQSLALSDYGSSHTKELVNKKDIDSGHMSLNPQEDEDLWGGDKMDQVDVRGNPAMEHQSMTPMDPPYHPGQPSESFAIDISSLTELESSLQQQQETSAHDLIPIMSITPFSPFSAHLRAQAAAALKSQPPPQRSSSSHAPPHTDHPSDGSPLTLLSTLGCNTPEPPPLSPKFKTGGGRYPRDVELQVPEDVRLTGIVYFEGLGDLAEEIAFTHLFTSKTALHTSSTANQSSSISHTIPTSMRRTSKSRAFYSGDETTSKAHNIRMTPNKDELDQVILRKLSSPVLGLPLAPDLQVQVTSAFSAMIHVKQSSREADYEYTYRRVIGDILMASFRHINVDHFYIRHGLSARGVVTLEGHQFSGRAIPDLEYVLASTERRTKPGIKTDDETILSAVEIKTEHSLLPNLCFTLLHISPNKDPALAEQLNDLPGFATRFIWPKSSSDRLTTETAIIVQVWTTMVAKDLCIMEVTCRGAMSFFVWRWSLQSKVLYISRPYISKDANSRPNLTRFALLYLTINNLLEEMGSNVLIPFDLRWLTSVPRTTRAE</sequence>
<proteinExistence type="predicted"/>
<accession>A0A4Q9M7T1</accession>
<protein>
    <recommendedName>
        <fullName evidence="4">Fungal-type protein kinase domain-containing protein</fullName>
    </recommendedName>
</protein>
<feature type="compositionally biased region" description="Low complexity" evidence="1">
    <location>
        <begin position="276"/>
        <end position="297"/>
    </location>
</feature>
<reference evidence="3" key="1">
    <citation type="submission" date="2019-01" db="EMBL/GenBank/DDBJ databases">
        <title>Draft genome sequences of three monokaryotic isolates of the white-rot basidiomycete fungus Dichomitus squalens.</title>
        <authorList>
            <consortium name="DOE Joint Genome Institute"/>
            <person name="Lopez S.C."/>
            <person name="Andreopoulos B."/>
            <person name="Pangilinan J."/>
            <person name="Lipzen A."/>
            <person name="Riley R."/>
            <person name="Ahrendt S."/>
            <person name="Ng V."/>
            <person name="Barry K."/>
            <person name="Daum C."/>
            <person name="Grigoriev I.V."/>
            <person name="Hilden K.S."/>
            <person name="Makela M.R."/>
            <person name="de Vries R.P."/>
        </authorList>
    </citation>
    <scope>NUCLEOTIDE SEQUENCE [LARGE SCALE GENOMIC DNA]</scope>
    <source>
        <strain evidence="3">OM18370.1</strain>
    </source>
</reference>
<feature type="compositionally biased region" description="Low complexity" evidence="1">
    <location>
        <begin position="380"/>
        <end position="393"/>
    </location>
</feature>
<dbReference type="OrthoDB" id="3310121at2759"/>
<dbReference type="AlphaFoldDB" id="A0A4Q9M7T1"/>
<evidence type="ECO:0000256" key="1">
    <source>
        <dbReference type="SAM" id="MobiDB-lite"/>
    </source>
</evidence>
<dbReference type="EMBL" id="ML143542">
    <property type="protein sequence ID" value="TBU22437.1"/>
    <property type="molecule type" value="Genomic_DNA"/>
</dbReference>
<name>A0A4Q9M7T1_9APHY</name>
<feature type="region of interest" description="Disordered" evidence="1">
    <location>
        <begin position="212"/>
        <end position="232"/>
    </location>
</feature>
<feature type="chain" id="PRO_5020430623" description="Fungal-type protein kinase domain-containing protein" evidence="2">
    <location>
        <begin position="22"/>
        <end position="702"/>
    </location>
</feature>
<gene>
    <name evidence="3" type="ORF">BD311DRAFT_742990</name>
</gene>
<dbReference type="Proteomes" id="UP000292957">
    <property type="component" value="Unassembled WGS sequence"/>
</dbReference>
<feature type="region of interest" description="Disordered" evidence="1">
    <location>
        <begin position="379"/>
        <end position="415"/>
    </location>
</feature>
<organism evidence="3">
    <name type="scientific">Dichomitus squalens</name>
    <dbReference type="NCBI Taxonomy" id="114155"/>
    <lineage>
        <taxon>Eukaryota</taxon>
        <taxon>Fungi</taxon>
        <taxon>Dikarya</taxon>
        <taxon>Basidiomycota</taxon>
        <taxon>Agaricomycotina</taxon>
        <taxon>Agaricomycetes</taxon>
        <taxon>Polyporales</taxon>
        <taxon>Polyporaceae</taxon>
        <taxon>Dichomitus</taxon>
    </lineage>
</organism>
<evidence type="ECO:0000313" key="3">
    <source>
        <dbReference type="EMBL" id="TBU22437.1"/>
    </source>
</evidence>
<evidence type="ECO:0008006" key="4">
    <source>
        <dbReference type="Google" id="ProtNLM"/>
    </source>
</evidence>
<evidence type="ECO:0000256" key="2">
    <source>
        <dbReference type="SAM" id="SignalP"/>
    </source>
</evidence>
<keyword evidence="2" id="KW-0732">Signal</keyword>